<dbReference type="EMBL" id="JAMZEL010000004">
    <property type="protein sequence ID" value="MCP1383147.1"/>
    <property type="molecule type" value="Genomic_DNA"/>
</dbReference>
<dbReference type="RefSeq" id="WP_253527780.1">
    <property type="nucleotide sequence ID" value="NZ_JAMZEL010000004.1"/>
</dbReference>
<dbReference type="Pfam" id="PF07377">
    <property type="entry name" value="DUF1493"/>
    <property type="match status" value="1"/>
</dbReference>
<gene>
    <name evidence="1" type="ORF">NCI00_11955</name>
</gene>
<evidence type="ECO:0000313" key="2">
    <source>
        <dbReference type="Proteomes" id="UP001204772"/>
    </source>
</evidence>
<organism evidence="1 2">
    <name type="scientific">Runella salmonicolor</name>
    <dbReference type="NCBI Taxonomy" id="2950278"/>
    <lineage>
        <taxon>Bacteria</taxon>
        <taxon>Pseudomonadati</taxon>
        <taxon>Bacteroidota</taxon>
        <taxon>Cytophagia</taxon>
        <taxon>Cytophagales</taxon>
        <taxon>Spirosomataceae</taxon>
        <taxon>Runella</taxon>
    </lineage>
</organism>
<comment type="caution">
    <text evidence="1">The sequence shown here is derived from an EMBL/GenBank/DDBJ whole genome shotgun (WGS) entry which is preliminary data.</text>
</comment>
<dbReference type="InterPro" id="IPR010862">
    <property type="entry name" value="DUF1493"/>
</dbReference>
<evidence type="ECO:0000313" key="1">
    <source>
        <dbReference type="EMBL" id="MCP1383147.1"/>
    </source>
</evidence>
<accession>A0ABT1FRM1</accession>
<name>A0ABT1FRM1_9BACT</name>
<protein>
    <submittedName>
        <fullName evidence="1">DUF1493 family protein</fullName>
    </submittedName>
</protein>
<sequence>MEQDIFSDLISFVHTTRWKYRKELTRETQLERDLSLTGDDAIEFMESFFRKFNIEFSNFEFSKYFDDEGLLINIDWFKQLIYGTPLPKRSKHKLTLGDLEKAIIDKKWNNID</sequence>
<reference evidence="1 2" key="1">
    <citation type="submission" date="2022-06" db="EMBL/GenBank/DDBJ databases">
        <title>Runella sp. S5 genome sequencing.</title>
        <authorList>
            <person name="Park S."/>
        </authorList>
    </citation>
    <scope>NUCLEOTIDE SEQUENCE [LARGE SCALE GENOMIC DNA]</scope>
    <source>
        <strain evidence="1 2">S5</strain>
    </source>
</reference>
<keyword evidence="2" id="KW-1185">Reference proteome</keyword>
<dbReference type="Proteomes" id="UP001204772">
    <property type="component" value="Unassembled WGS sequence"/>
</dbReference>
<proteinExistence type="predicted"/>